<evidence type="ECO:0000259" key="2">
    <source>
        <dbReference type="Pfam" id="PF06985"/>
    </source>
</evidence>
<dbReference type="AlphaFoldDB" id="A0A1V8TL61"/>
<dbReference type="Proteomes" id="UP000192596">
    <property type="component" value="Unassembled WGS sequence"/>
</dbReference>
<comment type="caution">
    <text evidence="3">The sequence shown here is derived from an EMBL/GenBank/DDBJ whole genome shotgun (WGS) entry which is preliminary data.</text>
</comment>
<dbReference type="InterPro" id="IPR052895">
    <property type="entry name" value="HetReg/Transcr_Mod"/>
</dbReference>
<dbReference type="PANTHER" id="PTHR24148:SF82">
    <property type="entry name" value="HETEROKARYON INCOMPATIBILITY DOMAIN-CONTAINING PROTEIN"/>
    <property type="match status" value="1"/>
</dbReference>
<proteinExistence type="predicted"/>
<sequence length="399" mass="44137">MTDQYRYQALDPSRREIRILQVAPGRGLEPVRCNVYNVSFDDKQRPGYEAISYTWGQAGLTSELFLDGRPRVVPASADQALRRMRKTDGERTVWIDAVCINQDDPVEKGEQPAEADTATVSAPEVLGHFNAFHPVHKAKSANIRKSFLAGDRDSPEAKLVKAARLKDQLDIEVTYAKYQTDPQAPGESLRAEEVALRFAQLELDLRQAHGAGFSAYAFQDIRVQHVDLADAIESKLEAARQKAEARAKASGDAAPNDGSRSISDTLDAPVGAATPVVQSINPDWAASVMRHYDHIAGRPDIISSCKDRVALEKLRGLHDTAFANAVMMADLKATLQKLEPGLLNDTFREQLALQMLAGGMAGFEDWTWCRDRATDAALIRVMEAWCQGRNEVVGRLRRQ</sequence>
<evidence type="ECO:0000313" key="4">
    <source>
        <dbReference type="Proteomes" id="UP000192596"/>
    </source>
</evidence>
<dbReference type="InParanoid" id="A0A1V8TL61"/>
<dbReference type="Pfam" id="PF06985">
    <property type="entry name" value="HET"/>
    <property type="match status" value="1"/>
</dbReference>
<organism evidence="3 4">
    <name type="scientific">Cryoendolithus antarcticus</name>
    <dbReference type="NCBI Taxonomy" id="1507870"/>
    <lineage>
        <taxon>Eukaryota</taxon>
        <taxon>Fungi</taxon>
        <taxon>Dikarya</taxon>
        <taxon>Ascomycota</taxon>
        <taxon>Pezizomycotina</taxon>
        <taxon>Dothideomycetes</taxon>
        <taxon>Dothideomycetidae</taxon>
        <taxon>Cladosporiales</taxon>
        <taxon>Cladosporiaceae</taxon>
        <taxon>Cryoendolithus</taxon>
    </lineage>
</organism>
<name>A0A1V8TL61_9PEZI</name>
<dbReference type="OrthoDB" id="3553147at2759"/>
<gene>
    <name evidence="3" type="ORF">B0A48_02693</name>
</gene>
<accession>A0A1V8TL61</accession>
<evidence type="ECO:0000256" key="1">
    <source>
        <dbReference type="SAM" id="MobiDB-lite"/>
    </source>
</evidence>
<reference evidence="4" key="1">
    <citation type="submission" date="2017-03" db="EMBL/GenBank/DDBJ databases">
        <title>Genomes of endolithic fungi from Antarctica.</title>
        <authorList>
            <person name="Coleine C."/>
            <person name="Masonjones S."/>
            <person name="Stajich J.E."/>
        </authorList>
    </citation>
    <scope>NUCLEOTIDE SEQUENCE [LARGE SCALE GENOMIC DNA]</scope>
    <source>
        <strain evidence="4">CCFEE 5527</strain>
    </source>
</reference>
<dbReference type="InterPro" id="IPR010730">
    <property type="entry name" value="HET"/>
</dbReference>
<dbReference type="PANTHER" id="PTHR24148">
    <property type="entry name" value="ANKYRIN REPEAT DOMAIN-CONTAINING PROTEIN 39 HOMOLOG-RELATED"/>
    <property type="match status" value="1"/>
</dbReference>
<keyword evidence="4" id="KW-1185">Reference proteome</keyword>
<dbReference type="STRING" id="1507870.A0A1V8TL61"/>
<protein>
    <recommendedName>
        <fullName evidence="2">Heterokaryon incompatibility domain-containing protein</fullName>
    </recommendedName>
</protein>
<evidence type="ECO:0000313" key="3">
    <source>
        <dbReference type="EMBL" id="OQO12054.1"/>
    </source>
</evidence>
<dbReference type="EMBL" id="NAJO01000005">
    <property type="protein sequence ID" value="OQO12054.1"/>
    <property type="molecule type" value="Genomic_DNA"/>
</dbReference>
<feature type="domain" description="Heterokaryon incompatibility" evidence="2">
    <location>
        <begin position="48"/>
        <end position="113"/>
    </location>
</feature>
<feature type="region of interest" description="Disordered" evidence="1">
    <location>
        <begin position="246"/>
        <end position="267"/>
    </location>
</feature>